<keyword evidence="4" id="KW-1185">Reference proteome</keyword>
<dbReference type="Pfam" id="PF02333">
    <property type="entry name" value="Phytase"/>
    <property type="match status" value="2"/>
</dbReference>
<dbReference type="EMBL" id="AWXU01000035">
    <property type="protein sequence ID" value="KFN49464.1"/>
    <property type="molecule type" value="Genomic_DNA"/>
</dbReference>
<evidence type="ECO:0000313" key="4">
    <source>
        <dbReference type="Proteomes" id="UP000029391"/>
    </source>
</evidence>
<feature type="chain" id="PRO_5001871520" description="BPP domain-containing protein" evidence="1">
    <location>
        <begin position="18"/>
        <end position="698"/>
    </location>
</feature>
<feature type="domain" description="BPP" evidence="2">
    <location>
        <begin position="364"/>
        <end position="695"/>
    </location>
</feature>
<dbReference type="GO" id="GO:0016158">
    <property type="term" value="F:inositol hexakisphosphate 3-phosphatase activity"/>
    <property type="evidence" value="ECO:0007669"/>
    <property type="project" value="InterPro"/>
</dbReference>
<organism evidence="3 4">
    <name type="scientific">Arenimonas composti TR7-09 = DSM 18010</name>
    <dbReference type="NCBI Taxonomy" id="1121013"/>
    <lineage>
        <taxon>Bacteria</taxon>
        <taxon>Pseudomonadati</taxon>
        <taxon>Pseudomonadota</taxon>
        <taxon>Gammaproteobacteria</taxon>
        <taxon>Lysobacterales</taxon>
        <taxon>Lysobacteraceae</taxon>
        <taxon>Arenimonas</taxon>
    </lineage>
</organism>
<feature type="signal peptide" evidence="1">
    <location>
        <begin position="1"/>
        <end position="17"/>
    </location>
</feature>
<sequence>MRPHLSILLASVLSALAAGCSDVDAVAAAGNDGAIAGDTGQAATVAARATTATSATGKVGSAAHVLSPAGHGPGRFVGSAALGGLEIYTVDGSRIGQAPGGEVAAVTVAYGLDVAGAAATVVAALDTTDNRLRLYRLQGEALEEVGDGDLLLGFAGEGLCSWRNPLDGSVNLFVVGDGGEIEQRQLHATPGGRVGARSVRRVSVPSTLTQCVVSRDGMVYATEEAVGVWRFAADPEADIAAALVESPRSGRLAGETKGVAIVDGGDGHEWLLVSDTDGGRINVYDRGEDDAFVGAFAPLPPGGGDPLEEPGPLFATTVAVPGFDGGVLAVADEEAADGGDFKLYAIAEVLAAVGREAGGAVDPRVATAAAVPVVQPRYETAPVPSFGDAADDPAIWAHPRDPARSLIVATDKKGGLVLYDMQGRQLQYLADGKMNNVDLRDGFLLGGKEVTLVTASDRTRRAVAIYVLDGPGRQLRDVADGVQESGLEDPYGLCMYRSAASGRTYVFINSGDGPLFQWELVDAGNGRVRAELVRQLRFESQTEGCVADDGTGTLFIGEEDVGIWKLSAEPDGGDTMTPLVRVEDNPALRADIEGMGLYVQPDGRGYLVASSQGNDTYAVFRREAPHDYVGSFAVASDGAAGIDGISETDGLDVSSANLGPGLERGAMVAQDGRNVMPVENQNYKVVPWSAIAEALGLD</sequence>
<dbReference type="RefSeq" id="WP_051239507.1">
    <property type="nucleotide sequence ID" value="NZ_AUFF01000002.1"/>
</dbReference>
<dbReference type="InterPro" id="IPR011042">
    <property type="entry name" value="6-blade_b-propeller_TolB-like"/>
</dbReference>
<protein>
    <recommendedName>
        <fullName evidence="2">BPP domain-containing protein</fullName>
    </recommendedName>
</protein>
<dbReference type="Gene3D" id="2.120.10.30">
    <property type="entry name" value="TolB, C-terminal domain"/>
    <property type="match status" value="2"/>
</dbReference>
<evidence type="ECO:0000259" key="2">
    <source>
        <dbReference type="PROSITE" id="PS51662"/>
    </source>
</evidence>
<dbReference type="Proteomes" id="UP000029391">
    <property type="component" value="Unassembled WGS sequence"/>
</dbReference>
<dbReference type="STRING" id="1121013.GCA_000426365_00952"/>
<accession>A0A091BFA8</accession>
<evidence type="ECO:0000256" key="1">
    <source>
        <dbReference type="SAM" id="SignalP"/>
    </source>
</evidence>
<gene>
    <name evidence="3" type="ORF">P873_10855</name>
</gene>
<dbReference type="PROSITE" id="PS51257">
    <property type="entry name" value="PROKAR_LIPOPROTEIN"/>
    <property type="match status" value="1"/>
</dbReference>
<evidence type="ECO:0000313" key="3">
    <source>
        <dbReference type="EMBL" id="KFN49464.1"/>
    </source>
</evidence>
<reference evidence="3 4" key="1">
    <citation type="submission" date="2013-09" db="EMBL/GenBank/DDBJ databases">
        <title>Genome sequencing of Arenimonas composti.</title>
        <authorList>
            <person name="Chen F."/>
            <person name="Wang G."/>
        </authorList>
    </citation>
    <scope>NUCLEOTIDE SEQUENCE [LARGE SCALE GENOMIC DNA]</scope>
    <source>
        <strain evidence="3 4">TR7-09</strain>
    </source>
</reference>
<keyword evidence="1" id="KW-0732">Signal</keyword>
<proteinExistence type="predicted"/>
<dbReference type="SUPFAM" id="SSF50956">
    <property type="entry name" value="Thermostable phytase (3-phytase)"/>
    <property type="match status" value="2"/>
</dbReference>
<feature type="domain" description="BPP" evidence="2">
    <location>
        <begin position="35"/>
        <end position="353"/>
    </location>
</feature>
<dbReference type="PROSITE" id="PS51662">
    <property type="entry name" value="BP_PHYTASE"/>
    <property type="match status" value="2"/>
</dbReference>
<name>A0A091BFA8_9GAMM</name>
<dbReference type="InterPro" id="IPR003431">
    <property type="entry name" value="B-propeller_Phytase"/>
</dbReference>
<dbReference type="AlphaFoldDB" id="A0A091BFA8"/>
<comment type="caution">
    <text evidence="3">The sequence shown here is derived from an EMBL/GenBank/DDBJ whole genome shotgun (WGS) entry which is preliminary data.</text>
</comment>
<dbReference type="eggNOG" id="COG4247">
    <property type="taxonomic scope" value="Bacteria"/>
</dbReference>